<reference evidence="1" key="3">
    <citation type="submission" date="2021-05" db="UniProtKB">
        <authorList>
            <consortium name="EnsemblPlants"/>
        </authorList>
    </citation>
    <scope>IDENTIFICATION</scope>
    <source>
        <strain evidence="1">cv. B73</strain>
    </source>
</reference>
<name>A0A804Q7W3_MAIZE</name>
<keyword evidence="2" id="KW-1185">Reference proteome</keyword>
<reference evidence="2" key="1">
    <citation type="submission" date="2015-12" db="EMBL/GenBank/DDBJ databases">
        <title>Update maize B73 reference genome by single molecule sequencing technologies.</title>
        <authorList>
            <consortium name="Maize Genome Sequencing Project"/>
            <person name="Ware D."/>
        </authorList>
    </citation>
    <scope>NUCLEOTIDE SEQUENCE [LARGE SCALE GENOMIC DNA]</scope>
    <source>
        <strain evidence="2">cv. B73</strain>
    </source>
</reference>
<dbReference type="InParanoid" id="A0A804Q7W3"/>
<dbReference type="Gramene" id="Zm00001eb309870_T001">
    <property type="protein sequence ID" value="Zm00001eb309870_P001"/>
    <property type="gene ID" value="Zm00001eb309870"/>
</dbReference>
<dbReference type="Proteomes" id="UP000007305">
    <property type="component" value="Chromosome 7"/>
</dbReference>
<protein>
    <submittedName>
        <fullName evidence="1">Uncharacterized protein</fullName>
    </submittedName>
</protein>
<dbReference type="AlphaFoldDB" id="A0A804Q7W3"/>
<evidence type="ECO:0000313" key="2">
    <source>
        <dbReference type="Proteomes" id="UP000007305"/>
    </source>
</evidence>
<proteinExistence type="predicted"/>
<dbReference type="EnsemblPlants" id="Zm00001eb309870_T001">
    <property type="protein sequence ID" value="Zm00001eb309870_P001"/>
    <property type="gene ID" value="Zm00001eb309870"/>
</dbReference>
<sequence>MARCSRRPRASPPWLATRLPPCLRAAAQCPVGACYVLDEMCSKPRVVDFLQQPRRLRTARCFVLSSGQHAVDARRWLAVFAQPHPRRRRNPCRQCHSSRTRVRYKTGRVHHVLAQLNSDPVQVDRFIIIHMLCLISGSACIYVDVCNMFRLYTLVGSHLRIREQEVVDVCDL</sequence>
<evidence type="ECO:0000313" key="1">
    <source>
        <dbReference type="EnsemblPlants" id="Zm00001eb309870_P001"/>
    </source>
</evidence>
<organism evidence="1 2">
    <name type="scientific">Zea mays</name>
    <name type="common">Maize</name>
    <dbReference type="NCBI Taxonomy" id="4577"/>
    <lineage>
        <taxon>Eukaryota</taxon>
        <taxon>Viridiplantae</taxon>
        <taxon>Streptophyta</taxon>
        <taxon>Embryophyta</taxon>
        <taxon>Tracheophyta</taxon>
        <taxon>Spermatophyta</taxon>
        <taxon>Magnoliopsida</taxon>
        <taxon>Liliopsida</taxon>
        <taxon>Poales</taxon>
        <taxon>Poaceae</taxon>
        <taxon>PACMAD clade</taxon>
        <taxon>Panicoideae</taxon>
        <taxon>Andropogonodae</taxon>
        <taxon>Andropogoneae</taxon>
        <taxon>Tripsacinae</taxon>
        <taxon>Zea</taxon>
    </lineage>
</organism>
<reference evidence="1" key="2">
    <citation type="submission" date="2019-07" db="EMBL/GenBank/DDBJ databases">
        <authorList>
            <person name="Seetharam A."/>
            <person name="Woodhouse M."/>
            <person name="Cannon E."/>
        </authorList>
    </citation>
    <scope>NUCLEOTIDE SEQUENCE [LARGE SCALE GENOMIC DNA]</scope>
    <source>
        <strain evidence="1">cv. B73</strain>
    </source>
</reference>
<accession>A0A804Q7W3</accession>